<keyword evidence="5" id="KW-1133">Transmembrane helix</keyword>
<dbReference type="SUPFAM" id="SSF56112">
    <property type="entry name" value="Protein kinase-like (PK-like)"/>
    <property type="match status" value="1"/>
</dbReference>
<dbReference type="PROSITE" id="PS50011">
    <property type="entry name" value="PROTEIN_KINASE_DOM"/>
    <property type="match status" value="1"/>
</dbReference>
<gene>
    <name evidence="7" type="ORF">PQO03_12100</name>
</gene>
<dbReference type="Gene3D" id="1.10.510.10">
    <property type="entry name" value="Transferase(Phosphotransferase) domain 1"/>
    <property type="match status" value="1"/>
</dbReference>
<keyword evidence="1" id="KW-0808">Transferase</keyword>
<dbReference type="SMART" id="SM00220">
    <property type="entry name" value="S_TKc"/>
    <property type="match status" value="1"/>
</dbReference>
<accession>A0ABY7VXD8</accession>
<evidence type="ECO:0000256" key="4">
    <source>
        <dbReference type="ARBA" id="ARBA00022840"/>
    </source>
</evidence>
<evidence type="ECO:0000259" key="6">
    <source>
        <dbReference type="PROSITE" id="PS50011"/>
    </source>
</evidence>
<keyword evidence="3 7" id="KW-0418">Kinase</keyword>
<sequence>MANPAKLNAEQDLDINALEQGWQAKINLASFYSSDKSDLNDQEKRFISPIYHSLIEPKTHYSKETFLAEGGEKRIYKVYDSAADRCVAMAKAPKSSLDSEKEHFLREARLTAALQHPNIISIYDMGIDSNNDVYFIMALLQGQTLKELINELKVSSSTSKYSRLELLQIFMKVCDAIAYAHSRKVVHLDLKPENISIGYFGDVTVFDWGLAQVIDRSCSSSEIKVDNELTLDAETLNDFTIKGKLKGTPGFMSPNQAEGGSATFSDDIYSLGVMLYIILVHELPLQTNCSDLKTIIAQTLKGKITPINEYDNKLPIGLCAVVHKALSLDSNDRYKAVSELRQDLQNYLDGFATAAENASFIKQIKLLIKRNQRLSLLMALFLILINLIIYTAFQKLDKEQKQTLNNFKLYKKQVASTHKLSNEIRGIIHQSGWIQEVDTIQLMIGKLDEALLLENSPQELKKLWQKKGEFHFSLEEFNQAYHCLEKSGDTALSQVAQRFGKIKPNDNILLTGNQLSLLFAQNTVQLGKMLYYKVFYFHTKRMKQIYPEHYVSAVKNLLDLLNNVSHEDVDSLRFTIGNTFNHLSLQGTPYSNFMLPLPTDKSLNVLSVLNLNSIDISKSKVDDLEALLGLKLPYVQSVDHYFGYKIKVFSDLIGVKEITLNPKLFSKSDLAYFRTKFKIKEVASTEYFKRHK</sequence>
<feature type="transmembrane region" description="Helical" evidence="5">
    <location>
        <begin position="374"/>
        <end position="393"/>
    </location>
</feature>
<keyword evidence="4" id="KW-0067">ATP-binding</keyword>
<evidence type="ECO:0000313" key="7">
    <source>
        <dbReference type="EMBL" id="WDE98581.1"/>
    </source>
</evidence>
<reference evidence="7 8" key="1">
    <citation type="submission" date="2023-02" db="EMBL/GenBank/DDBJ databases">
        <title>Genome sequence of Lentisphaera profundi SAORIC-696.</title>
        <authorList>
            <person name="Kim e."/>
            <person name="Cho J.-C."/>
            <person name="Choi A."/>
            <person name="Kang I."/>
        </authorList>
    </citation>
    <scope>NUCLEOTIDE SEQUENCE [LARGE SCALE GENOMIC DNA]</scope>
    <source>
        <strain evidence="7 8">SAORIC-696</strain>
    </source>
</reference>
<dbReference type="EMBL" id="CP117812">
    <property type="protein sequence ID" value="WDE98581.1"/>
    <property type="molecule type" value="Genomic_DNA"/>
</dbReference>
<evidence type="ECO:0000256" key="5">
    <source>
        <dbReference type="SAM" id="Phobius"/>
    </source>
</evidence>
<feature type="domain" description="Protein kinase" evidence="6">
    <location>
        <begin position="61"/>
        <end position="348"/>
    </location>
</feature>
<evidence type="ECO:0000256" key="2">
    <source>
        <dbReference type="ARBA" id="ARBA00022741"/>
    </source>
</evidence>
<evidence type="ECO:0000256" key="1">
    <source>
        <dbReference type="ARBA" id="ARBA00022679"/>
    </source>
</evidence>
<keyword evidence="5" id="KW-0472">Membrane</keyword>
<organism evidence="7 8">
    <name type="scientific">Lentisphaera profundi</name>
    <dbReference type="NCBI Taxonomy" id="1658616"/>
    <lineage>
        <taxon>Bacteria</taxon>
        <taxon>Pseudomonadati</taxon>
        <taxon>Lentisphaerota</taxon>
        <taxon>Lentisphaeria</taxon>
        <taxon>Lentisphaerales</taxon>
        <taxon>Lentisphaeraceae</taxon>
        <taxon>Lentisphaera</taxon>
    </lineage>
</organism>
<dbReference type="Gene3D" id="3.30.200.20">
    <property type="entry name" value="Phosphorylase Kinase, domain 1"/>
    <property type="match status" value="1"/>
</dbReference>
<evidence type="ECO:0000313" key="8">
    <source>
        <dbReference type="Proteomes" id="UP001214250"/>
    </source>
</evidence>
<dbReference type="InterPro" id="IPR000719">
    <property type="entry name" value="Prot_kinase_dom"/>
</dbReference>
<keyword evidence="2" id="KW-0547">Nucleotide-binding</keyword>
<dbReference type="RefSeq" id="WP_274153452.1">
    <property type="nucleotide sequence ID" value="NZ_CP117812.1"/>
</dbReference>
<keyword evidence="5" id="KW-0812">Transmembrane</keyword>
<dbReference type="PANTHER" id="PTHR43289">
    <property type="entry name" value="MITOGEN-ACTIVATED PROTEIN KINASE KINASE KINASE 20-RELATED"/>
    <property type="match status" value="1"/>
</dbReference>
<dbReference type="GO" id="GO:0016301">
    <property type="term" value="F:kinase activity"/>
    <property type="evidence" value="ECO:0007669"/>
    <property type="project" value="UniProtKB-KW"/>
</dbReference>
<dbReference type="PANTHER" id="PTHR43289:SF6">
    <property type="entry name" value="SERINE_THREONINE-PROTEIN KINASE NEKL-3"/>
    <property type="match status" value="1"/>
</dbReference>
<protein>
    <submittedName>
        <fullName evidence="7">Serine/threonine-protein kinase</fullName>
    </submittedName>
</protein>
<dbReference type="CDD" id="cd14014">
    <property type="entry name" value="STKc_PknB_like"/>
    <property type="match status" value="1"/>
</dbReference>
<dbReference type="InterPro" id="IPR011009">
    <property type="entry name" value="Kinase-like_dom_sf"/>
</dbReference>
<dbReference type="Proteomes" id="UP001214250">
    <property type="component" value="Chromosome 2"/>
</dbReference>
<proteinExistence type="predicted"/>
<dbReference type="Pfam" id="PF00069">
    <property type="entry name" value="Pkinase"/>
    <property type="match status" value="1"/>
</dbReference>
<evidence type="ECO:0000256" key="3">
    <source>
        <dbReference type="ARBA" id="ARBA00022777"/>
    </source>
</evidence>
<keyword evidence="8" id="KW-1185">Reference proteome</keyword>
<name>A0ABY7VXD8_9BACT</name>